<keyword evidence="3" id="KW-1185">Reference proteome</keyword>
<evidence type="ECO:0000313" key="3">
    <source>
        <dbReference type="Proteomes" id="UP001054252"/>
    </source>
</evidence>
<feature type="region of interest" description="Disordered" evidence="1">
    <location>
        <begin position="862"/>
        <end position="883"/>
    </location>
</feature>
<feature type="region of interest" description="Disordered" evidence="1">
    <location>
        <begin position="456"/>
        <end position="490"/>
    </location>
</feature>
<comment type="caution">
    <text evidence="2">The sequence shown here is derived from an EMBL/GenBank/DDBJ whole genome shotgun (WGS) entry which is preliminary data.</text>
</comment>
<protein>
    <submittedName>
        <fullName evidence="2">Uncharacterized protein</fullName>
    </submittedName>
</protein>
<dbReference type="PANTHER" id="PTHR34536">
    <property type="entry name" value="DENTIN SIALOPHOSPHOPROTEIN-LIKE PROTEIN"/>
    <property type="match status" value="1"/>
</dbReference>
<evidence type="ECO:0000256" key="1">
    <source>
        <dbReference type="SAM" id="MobiDB-lite"/>
    </source>
</evidence>
<feature type="region of interest" description="Disordered" evidence="1">
    <location>
        <begin position="275"/>
        <end position="303"/>
    </location>
</feature>
<gene>
    <name evidence="2" type="ORF">SLEP1_g8612</name>
</gene>
<feature type="region of interest" description="Disordered" evidence="1">
    <location>
        <begin position="544"/>
        <end position="576"/>
    </location>
</feature>
<dbReference type="Proteomes" id="UP001054252">
    <property type="component" value="Unassembled WGS sequence"/>
</dbReference>
<feature type="region of interest" description="Disordered" evidence="1">
    <location>
        <begin position="1"/>
        <end position="29"/>
    </location>
</feature>
<feature type="compositionally biased region" description="Basic residues" evidence="1">
    <location>
        <begin position="691"/>
        <end position="701"/>
    </location>
</feature>
<feature type="region of interest" description="Disordered" evidence="1">
    <location>
        <begin position="627"/>
        <end position="703"/>
    </location>
</feature>
<feature type="compositionally biased region" description="Polar residues" evidence="1">
    <location>
        <begin position="461"/>
        <end position="476"/>
    </location>
</feature>
<proteinExistence type="predicted"/>
<accession>A0AAV5I866</accession>
<reference evidence="2 3" key="1">
    <citation type="journal article" date="2021" name="Commun. Biol.">
        <title>The genome of Shorea leprosula (Dipterocarpaceae) highlights the ecological relevance of drought in aseasonal tropical rainforests.</title>
        <authorList>
            <person name="Ng K.K.S."/>
            <person name="Kobayashi M.J."/>
            <person name="Fawcett J.A."/>
            <person name="Hatakeyama M."/>
            <person name="Paape T."/>
            <person name="Ng C.H."/>
            <person name="Ang C.C."/>
            <person name="Tnah L.H."/>
            <person name="Lee C.T."/>
            <person name="Nishiyama T."/>
            <person name="Sese J."/>
            <person name="O'Brien M.J."/>
            <person name="Copetti D."/>
            <person name="Mohd Noor M.I."/>
            <person name="Ong R.C."/>
            <person name="Putra M."/>
            <person name="Sireger I.Z."/>
            <person name="Indrioko S."/>
            <person name="Kosugi Y."/>
            <person name="Izuno A."/>
            <person name="Isagi Y."/>
            <person name="Lee S.L."/>
            <person name="Shimizu K.K."/>
        </authorList>
    </citation>
    <scope>NUCLEOTIDE SEQUENCE [LARGE SCALE GENOMIC DNA]</scope>
    <source>
        <strain evidence="2">214</strain>
    </source>
</reference>
<sequence length="901" mass="101536">MPRNWSSSREASESALGSLKSGAELDNKASEPAWQFEVGDLGSHLDEKEEIIPLKKRKFMFQSPSSSPRTYSLHCKESDGSRVVNDCGTSAHDFGQIVDMEGDVDEKYLDGLDGQEDECQDFSGISLLVAAACCTSFGKDESCAKNGSGFEESCSLSKRISKGDLNSAEISTEGTASCLSLLPTEETDGWQGTDHSSGNVLLHGTNVEDKGLRISSSAVLDLFDKRDEEKGSTLELSSPNDRLHWDLNTTMDMWEHPSNFQCPDFQNAIADVTSEDLKDGNSSDNKANLEGHEMPREPGDECDAERLLPSASKGISNGMGQKNFDEMSLKEPVENGCDSNVSDKNYCSAKFEEDYDYQYEDGEVRESIDPLCYGPNNANNLSCENEVRESIFHTWEDYDGEDLTPEHVEHGSDNDNSLGAKNEVITRNAPRSSLHESVKPGTLTDKLLSDCEDGAIEGNVTEPSQPTDVKMSSSGPVNRPFSGRRKRNVGADSMDRVDSEDLFLRKFCMPRSGDVGNFNPRSERESGYVKSFTRGRYHVNAKAQEGDRWVHPSDSRRSSRHFQSRNYHGPVSFNRPDVERGVQRHLARRRLPIDRDEVFAMHMHSRLTREFSPCRRLSLERGRSTRYSLRMDGGGPTGRYQRPIPDDCNAPLNISHSSTKRERSSSPIEKREDTHSHRSRSPSFRTDVRVQRGRLPNHRPRFSAEHVEDFESMHRSHGSQPHNSRRTINRKDGMFHFGARSYDQGSSLAMDQRLPVSFGPQNNRHELGYSFRNYRDMHPARFSGRGMVSSGLRHDQINDDRRKRDYKYEALHRTKHYDIYSSVKRFRYNEDGFLDSHGSYHVDSADFNGKGDLKDNVRDIANDSQLGDVPRGVREESESQRDGVVMLINSKMQEGEDNQAS</sequence>
<name>A0AAV5I866_9ROSI</name>
<dbReference type="PANTHER" id="PTHR34536:SF18">
    <property type="match status" value="1"/>
</dbReference>
<feature type="compositionally biased region" description="Basic and acidic residues" evidence="1">
    <location>
        <begin position="871"/>
        <end position="881"/>
    </location>
</feature>
<dbReference type="AlphaFoldDB" id="A0AAV5I866"/>
<feature type="compositionally biased region" description="Basic and acidic residues" evidence="1">
    <location>
        <begin position="659"/>
        <end position="676"/>
    </location>
</feature>
<feature type="compositionally biased region" description="Basic and acidic residues" evidence="1">
    <location>
        <begin position="544"/>
        <end position="557"/>
    </location>
</feature>
<organism evidence="2 3">
    <name type="scientific">Rubroshorea leprosula</name>
    <dbReference type="NCBI Taxonomy" id="152421"/>
    <lineage>
        <taxon>Eukaryota</taxon>
        <taxon>Viridiplantae</taxon>
        <taxon>Streptophyta</taxon>
        <taxon>Embryophyta</taxon>
        <taxon>Tracheophyta</taxon>
        <taxon>Spermatophyta</taxon>
        <taxon>Magnoliopsida</taxon>
        <taxon>eudicotyledons</taxon>
        <taxon>Gunneridae</taxon>
        <taxon>Pentapetalae</taxon>
        <taxon>rosids</taxon>
        <taxon>malvids</taxon>
        <taxon>Malvales</taxon>
        <taxon>Dipterocarpaceae</taxon>
        <taxon>Rubroshorea</taxon>
    </lineage>
</organism>
<dbReference type="EMBL" id="BPVZ01000009">
    <property type="protein sequence ID" value="GKU95225.1"/>
    <property type="molecule type" value="Genomic_DNA"/>
</dbReference>
<evidence type="ECO:0000313" key="2">
    <source>
        <dbReference type="EMBL" id="GKU95225.1"/>
    </source>
</evidence>
<feature type="compositionally biased region" description="Basic and acidic residues" evidence="1">
    <location>
        <begin position="275"/>
        <end position="299"/>
    </location>
</feature>